<comment type="similarity">
    <text evidence="1">Belongs to the glycosyl hydrolase 13 family.</text>
</comment>
<dbReference type="Pfam" id="PF18962">
    <property type="entry name" value="Por_Secre_tail"/>
    <property type="match status" value="1"/>
</dbReference>
<dbReference type="InterPro" id="IPR014756">
    <property type="entry name" value="Ig_E-set"/>
</dbReference>
<dbReference type="Pfam" id="PF02922">
    <property type="entry name" value="CBM_48"/>
    <property type="match status" value="1"/>
</dbReference>
<dbReference type="Gene3D" id="2.60.40.10">
    <property type="entry name" value="Immunoglobulins"/>
    <property type="match status" value="2"/>
</dbReference>
<evidence type="ECO:0000256" key="1">
    <source>
        <dbReference type="ARBA" id="ARBA00008061"/>
    </source>
</evidence>
<dbReference type="PROSITE" id="PS50853">
    <property type="entry name" value="FN3"/>
    <property type="match status" value="1"/>
</dbReference>
<organism evidence="4 5">
    <name type="scientific">Fulvivirga lutea</name>
    <dbReference type="NCBI Taxonomy" id="2810512"/>
    <lineage>
        <taxon>Bacteria</taxon>
        <taxon>Pseudomonadati</taxon>
        <taxon>Bacteroidota</taxon>
        <taxon>Cytophagia</taxon>
        <taxon>Cytophagales</taxon>
        <taxon>Fulvivirgaceae</taxon>
        <taxon>Fulvivirga</taxon>
    </lineage>
</organism>
<protein>
    <submittedName>
        <fullName evidence="4">T9SS type A sorting domain-containing protein</fullName>
    </submittedName>
</protein>
<evidence type="ECO:0000259" key="3">
    <source>
        <dbReference type="PROSITE" id="PS50853"/>
    </source>
</evidence>
<dbReference type="PANTHER" id="PTHR43002">
    <property type="entry name" value="GLYCOGEN DEBRANCHING ENZYME"/>
    <property type="match status" value="1"/>
</dbReference>
<dbReference type="SUPFAM" id="SSF49265">
    <property type="entry name" value="Fibronectin type III"/>
    <property type="match status" value="1"/>
</dbReference>
<dbReference type="Pfam" id="PF00128">
    <property type="entry name" value="Alpha-amylase"/>
    <property type="match status" value="2"/>
</dbReference>
<dbReference type="RefSeq" id="WP_205720759.1">
    <property type="nucleotide sequence ID" value="NZ_CP070608.1"/>
</dbReference>
<dbReference type="NCBIfam" id="TIGR04183">
    <property type="entry name" value="Por_Secre_tail"/>
    <property type="match status" value="1"/>
</dbReference>
<dbReference type="GO" id="GO:0005975">
    <property type="term" value="P:carbohydrate metabolic process"/>
    <property type="evidence" value="ECO:0007669"/>
    <property type="project" value="InterPro"/>
</dbReference>
<dbReference type="CDD" id="cd00063">
    <property type="entry name" value="FN3"/>
    <property type="match status" value="1"/>
</dbReference>
<dbReference type="GO" id="GO:0004553">
    <property type="term" value="F:hydrolase activity, hydrolyzing O-glycosyl compounds"/>
    <property type="evidence" value="ECO:0007669"/>
    <property type="project" value="InterPro"/>
</dbReference>
<dbReference type="SUPFAM" id="SSF81296">
    <property type="entry name" value="E set domains"/>
    <property type="match status" value="1"/>
</dbReference>
<dbReference type="SUPFAM" id="SSF51445">
    <property type="entry name" value="(Trans)glycosidases"/>
    <property type="match status" value="1"/>
</dbReference>
<evidence type="ECO:0000313" key="5">
    <source>
        <dbReference type="Proteomes" id="UP000662783"/>
    </source>
</evidence>
<dbReference type="InterPro" id="IPR017853">
    <property type="entry name" value="GH"/>
</dbReference>
<gene>
    <name evidence="4" type="ORF">JR347_11530</name>
</gene>
<dbReference type="InterPro" id="IPR036116">
    <property type="entry name" value="FN3_sf"/>
</dbReference>
<dbReference type="InterPro" id="IPR013783">
    <property type="entry name" value="Ig-like_fold"/>
</dbReference>
<accession>A0A974WFT9</accession>
<dbReference type="InterPro" id="IPR004193">
    <property type="entry name" value="Glyco_hydro_13_N"/>
</dbReference>
<keyword evidence="5" id="KW-1185">Reference proteome</keyword>
<dbReference type="InterPro" id="IPR003961">
    <property type="entry name" value="FN3_dom"/>
</dbReference>
<reference evidence="4" key="1">
    <citation type="submission" date="2021-02" db="EMBL/GenBank/DDBJ databases">
        <title>Fulvivirga sp. S481 isolated from sea water.</title>
        <authorList>
            <person name="Bae S.S."/>
            <person name="Baek K."/>
        </authorList>
    </citation>
    <scope>NUCLEOTIDE SEQUENCE</scope>
    <source>
        <strain evidence="4">S481</strain>
    </source>
</reference>
<dbReference type="Proteomes" id="UP000662783">
    <property type="component" value="Chromosome"/>
</dbReference>
<evidence type="ECO:0000256" key="2">
    <source>
        <dbReference type="SAM" id="SignalP"/>
    </source>
</evidence>
<dbReference type="Gene3D" id="3.20.20.80">
    <property type="entry name" value="Glycosidases"/>
    <property type="match status" value="1"/>
</dbReference>
<dbReference type="InterPro" id="IPR006047">
    <property type="entry name" value="GH13_cat_dom"/>
</dbReference>
<dbReference type="InterPro" id="IPR026444">
    <property type="entry name" value="Secre_tail"/>
</dbReference>
<feature type="chain" id="PRO_5037363030" evidence="2">
    <location>
        <begin position="20"/>
        <end position="1034"/>
    </location>
</feature>
<name>A0A974WFT9_9BACT</name>
<dbReference type="EMBL" id="CP070608">
    <property type="protein sequence ID" value="QSE96242.1"/>
    <property type="molecule type" value="Genomic_DNA"/>
</dbReference>
<proteinExistence type="inferred from homology"/>
<evidence type="ECO:0000313" key="4">
    <source>
        <dbReference type="EMBL" id="QSE96242.1"/>
    </source>
</evidence>
<keyword evidence="2" id="KW-0732">Signal</keyword>
<dbReference type="AlphaFoldDB" id="A0A974WFT9"/>
<dbReference type="SMART" id="SM00642">
    <property type="entry name" value="Aamy"/>
    <property type="match status" value="1"/>
</dbReference>
<feature type="signal peptide" evidence="2">
    <location>
        <begin position="1"/>
        <end position="19"/>
    </location>
</feature>
<dbReference type="KEGG" id="fuv:JR347_11530"/>
<dbReference type="CDD" id="cd11350">
    <property type="entry name" value="AmyAc_4"/>
    <property type="match status" value="1"/>
</dbReference>
<feature type="domain" description="Fibronectin type-III" evidence="3">
    <location>
        <begin position="862"/>
        <end position="950"/>
    </location>
</feature>
<sequence length="1034" mass="115655">MKYIFSFLLLFVGSQFIYAQSFSTDPTFPTADAPLTITIDLTGDSDMEDETDVWIWAFLPENCTSNCDAPTNINPVPNDGSLDDAKFTPTGNPNEFEITFVPTDFFNKPAEEITKIGFLAKASDWPLGQTQDFEIDISTGELAVSINSPSEPFLFIDLNESVSITANSSVSSSLTLFQNGSPVASNNGTSISFNTTITQLGTTTFRVSATAGGSTVSDEILVIVRSENLASRPTGIIPGINYSADATEATFCLYAPLKRSVYLLGDFNDWIPSTNYQMAKDGDYFWLNVTGLNAGTEYAFQYLVDEDIFVGDPYSDKILDPNNDSFIPNSTYPDLLSYPDSDIPEGWVSVMQTGQQEYNWSTNDFTAPAKEDLVIYELLVRDFEDDQNYDAVINRLDYLESLGINAIQLMPIMEFDGNNSWGYNPAYFFAPDKYYGTKNDLKAFIDVCHSRGIAVILDMVLNHTHERNPIAAMYWDQTNFRPAANSPYLNPVARHPFNVFFDFNHESTATQNFVDTVNYYWLEEYRFDGFRFDLSKGFTQRNTCTTGNCDTGSEVSAWSNYDQSRIDLLTRMADDIWSHHPDAYVILEHLSVNSEEKVLADYGMMLWGNMNYNFNQNTMGYSDGSNVDWAYFGNRNWNDPHLIPYMESHDEERLVYRNLQNGNSTGGHNTKNLDIALERIKSASAIYYAIPGPKMLWQFGELGYDISINQNGRVGEKPIPWASSSDGLDYDQETNRLKLYEVTSELIKLKTDFNAFKSGSFTLDESQSLVKKIILDNGTANPVNVVDANFVIVANFNLSAQAVSTTFPYNGTWYRYFANGDPIEISSNNASLMLQAGEFRIYTDIQLPSTSLELTQHVQPIVPTNVSASEVAGEGVLLNWTDNSSIESSYKIFRSSGSEFEEIGSSGMNTSEYLDETAEANVGYTYKVVASNANYSSESSEVQITTTNIITSVENHDSGSINVYPNPVTDQVIISHKLNGGYYNLMDLSGRIIQTNSFQSNSDIELDMTNLKKGLYLLKMNSDRGIECVKLLKK</sequence>